<evidence type="ECO:0000313" key="2">
    <source>
        <dbReference type="EMBL" id="MFM4894449.1"/>
    </source>
</evidence>
<feature type="coiled-coil region" evidence="1">
    <location>
        <begin position="47"/>
        <end position="81"/>
    </location>
</feature>
<gene>
    <name evidence="2" type="ORF">ACEUDJ_16500</name>
</gene>
<proteinExistence type="predicted"/>
<dbReference type="InterPro" id="IPR007435">
    <property type="entry name" value="DUF484"/>
</dbReference>
<dbReference type="GeneID" id="97221732"/>
<dbReference type="Gene3D" id="3.30.450.40">
    <property type="match status" value="1"/>
</dbReference>
<keyword evidence="1" id="KW-0175">Coiled coil</keyword>
<dbReference type="PANTHER" id="PTHR38765">
    <property type="entry name" value="DUF484 DOMAIN-CONTAINING PROTEIN"/>
    <property type="match status" value="1"/>
</dbReference>
<accession>A0ABW9GVE6</accession>
<comment type="caution">
    <text evidence="2">The sequence shown here is derived from an EMBL/GenBank/DDBJ whole genome shotgun (WGS) entry which is preliminary data.</text>
</comment>
<evidence type="ECO:0000256" key="1">
    <source>
        <dbReference type="SAM" id="Coils"/>
    </source>
</evidence>
<dbReference type="Proteomes" id="UP001630969">
    <property type="component" value="Unassembled WGS sequence"/>
</dbReference>
<protein>
    <submittedName>
        <fullName evidence="2">DUF484 family protein</fullName>
    </submittedName>
</protein>
<reference evidence="2 3" key="1">
    <citation type="submission" date="2024-09" db="EMBL/GenBank/DDBJ databases">
        <title>Aeromonas strains Genome sequencing and assembly.</title>
        <authorList>
            <person name="Hu X."/>
            <person name="Tang B."/>
        </authorList>
    </citation>
    <scope>NUCLEOTIDE SEQUENCE [LARGE SCALE GENOMIC DNA]</scope>
    <source>
        <strain evidence="2 3">NB23SCDHY001</strain>
    </source>
</reference>
<keyword evidence="3" id="KW-1185">Reference proteome</keyword>
<evidence type="ECO:0000313" key="3">
    <source>
        <dbReference type="Proteomes" id="UP001630969"/>
    </source>
</evidence>
<name>A0ABW9GVE6_9GAMM</name>
<dbReference type="PANTHER" id="PTHR38765:SF1">
    <property type="entry name" value="DUF484 DOMAIN-CONTAINING PROTEIN"/>
    <property type="match status" value="1"/>
</dbReference>
<dbReference type="RefSeq" id="WP_042000659.1">
    <property type="nucleotide sequence ID" value="NZ_CDBT01000056.1"/>
</dbReference>
<sequence>MSEAKRQEHEVDEAEVLAYLARYPEFFQQHASLLDRVRIPHERRGSVSLVERQLERQRDRIERLELEITELMSLASENERIFRVYADLYGDIHGCQTLSELVNAMQQAFVERLRLSGLRLWLNPRQCQPGEEGARFLATGKGMEQLMGQRLPGQGFYFGRLNQSEQQLLFGQGVLVGSVALMRLGDLGLLAFASPDPGHFTPHNDPLLLGQLGRLLQLRLPALIRDGQR</sequence>
<dbReference type="Pfam" id="PF04340">
    <property type="entry name" value="DUF484"/>
    <property type="match status" value="1"/>
</dbReference>
<organism evidence="2 3">
    <name type="scientific">Aeromonas bivalvium</name>
    <dbReference type="NCBI Taxonomy" id="440079"/>
    <lineage>
        <taxon>Bacteria</taxon>
        <taxon>Pseudomonadati</taxon>
        <taxon>Pseudomonadota</taxon>
        <taxon>Gammaproteobacteria</taxon>
        <taxon>Aeromonadales</taxon>
        <taxon>Aeromonadaceae</taxon>
        <taxon>Aeromonas</taxon>
    </lineage>
</organism>
<dbReference type="EMBL" id="JBGXBU010000008">
    <property type="protein sequence ID" value="MFM4894449.1"/>
    <property type="molecule type" value="Genomic_DNA"/>
</dbReference>
<dbReference type="InterPro" id="IPR029016">
    <property type="entry name" value="GAF-like_dom_sf"/>
</dbReference>